<dbReference type="InterPro" id="IPR003961">
    <property type="entry name" value="FN3_dom"/>
</dbReference>
<proteinExistence type="predicted"/>
<sequence length="594" mass="67381">MPPKPYNISLEERQEGRALMVTWSSDYKGQEAGLWGQFVYLLEQRNTTTLKPNWDESTPWQFVTQTQQTGVLLRRIHAGHWYQFRVIAVNSNGSQGFSPLSSPFKSSREVRPPQAPRNFTEGVTTLKNGKVDVTVHWEPPKFSDLPIWKYMILWSERLSSASPILIKLDVLQRALPGNQHEFKLRSLKPGTTYFVEMEAIVQINGKGGSFTRLRGPKTNLTFTTYSQRNTPMKDKEFGRLPIQPAIVKIKNLRVGKPYFDKGVLKAHISWQIIKDYRKMVKSFLIYWSPVSCAQNYQSSSYEAESATSYEMYFELYDLLYECDYDVKVRAVTHNGMIGKSASIMLRTPLCGDIAVKGGSLPPQCPERVINPPRAIPSIVPVTSNINCSIEVRLSWEPPQSDLPIQQYHLKWWLSEKVQVHGTHSEQHLYRREAIEITLPNVSTEYTLRGLNRSEHYVLELYAVSAAGPGKSVNTDIWTPAVISCKPDKEPEPPDKVKFTSEQTTKAAILPSFNKTASASPPPPSLPPSSSKNIVLLDRTLQTTSTSIITLATKMPPPTPPSKPSQNNPPKLPDVYSIVYYLFFFISEWLKKHFS</sequence>
<dbReference type="SMART" id="SM00060">
    <property type="entry name" value="FN3"/>
    <property type="match status" value="3"/>
</dbReference>
<dbReference type="Gene3D" id="2.60.40.10">
    <property type="entry name" value="Immunoglobulins"/>
    <property type="match status" value="3"/>
</dbReference>
<dbReference type="PANTHER" id="PTHR14131">
    <property type="entry name" value="ANOSMIN"/>
    <property type="match status" value="1"/>
</dbReference>
<feature type="domain" description="Fibronectin type-III" evidence="1">
    <location>
        <begin position="115"/>
        <end position="221"/>
    </location>
</feature>
<dbReference type="SUPFAM" id="SSF49265">
    <property type="entry name" value="Fibronectin type III"/>
    <property type="match status" value="2"/>
</dbReference>
<dbReference type="CDD" id="cd00063">
    <property type="entry name" value="FN3"/>
    <property type="match status" value="2"/>
</dbReference>
<evidence type="ECO:0000313" key="3">
    <source>
        <dbReference type="Proteomes" id="UP001634394"/>
    </source>
</evidence>
<evidence type="ECO:0000259" key="1">
    <source>
        <dbReference type="PROSITE" id="PS50853"/>
    </source>
</evidence>
<comment type="caution">
    <text evidence="2">The sequence shown here is derived from an EMBL/GenBank/DDBJ whole genome shotgun (WGS) entry which is preliminary data.</text>
</comment>
<dbReference type="InterPro" id="IPR013783">
    <property type="entry name" value="Ig-like_fold"/>
</dbReference>
<dbReference type="EMBL" id="JBJQND010000016">
    <property type="protein sequence ID" value="KAL3848017.1"/>
    <property type="molecule type" value="Genomic_DNA"/>
</dbReference>
<protein>
    <recommendedName>
        <fullName evidence="1">Fibronectin type-III domain-containing protein</fullName>
    </recommendedName>
</protein>
<keyword evidence="3" id="KW-1185">Reference proteome</keyword>
<name>A0ABD3UIF1_SINWO</name>
<dbReference type="InterPro" id="IPR042447">
    <property type="entry name" value="Anosmin-1"/>
</dbReference>
<dbReference type="PANTHER" id="PTHR14131:SF5">
    <property type="entry name" value="ANOSMIN-1"/>
    <property type="match status" value="1"/>
</dbReference>
<organism evidence="2 3">
    <name type="scientific">Sinanodonta woodiana</name>
    <name type="common">Chinese pond mussel</name>
    <name type="synonym">Anodonta woodiana</name>
    <dbReference type="NCBI Taxonomy" id="1069815"/>
    <lineage>
        <taxon>Eukaryota</taxon>
        <taxon>Metazoa</taxon>
        <taxon>Spiralia</taxon>
        <taxon>Lophotrochozoa</taxon>
        <taxon>Mollusca</taxon>
        <taxon>Bivalvia</taxon>
        <taxon>Autobranchia</taxon>
        <taxon>Heteroconchia</taxon>
        <taxon>Palaeoheterodonta</taxon>
        <taxon>Unionida</taxon>
        <taxon>Unionoidea</taxon>
        <taxon>Unionidae</taxon>
        <taxon>Unioninae</taxon>
        <taxon>Sinanodonta</taxon>
    </lineage>
</organism>
<dbReference type="Proteomes" id="UP001634394">
    <property type="component" value="Unassembled WGS sequence"/>
</dbReference>
<feature type="domain" description="Fibronectin type-III" evidence="1">
    <location>
        <begin position="4"/>
        <end position="113"/>
    </location>
</feature>
<dbReference type="InterPro" id="IPR036116">
    <property type="entry name" value="FN3_sf"/>
</dbReference>
<feature type="domain" description="Fibronectin type-III" evidence="1">
    <location>
        <begin position="371"/>
        <end position="487"/>
    </location>
</feature>
<dbReference type="Pfam" id="PF00041">
    <property type="entry name" value="fn3"/>
    <property type="match status" value="2"/>
</dbReference>
<evidence type="ECO:0000313" key="2">
    <source>
        <dbReference type="EMBL" id="KAL3848017.1"/>
    </source>
</evidence>
<dbReference type="PROSITE" id="PS50853">
    <property type="entry name" value="FN3"/>
    <property type="match status" value="3"/>
</dbReference>
<reference evidence="2 3" key="1">
    <citation type="submission" date="2024-11" db="EMBL/GenBank/DDBJ databases">
        <title>Chromosome-level genome assembly of the freshwater bivalve Anodonta woodiana.</title>
        <authorList>
            <person name="Chen X."/>
        </authorList>
    </citation>
    <scope>NUCLEOTIDE SEQUENCE [LARGE SCALE GENOMIC DNA]</scope>
    <source>
        <strain evidence="2">MN2024</strain>
        <tissue evidence="2">Gills</tissue>
    </source>
</reference>
<gene>
    <name evidence="2" type="ORF">ACJMK2_018902</name>
</gene>
<accession>A0ABD3UIF1</accession>
<dbReference type="AlphaFoldDB" id="A0ABD3UIF1"/>